<evidence type="ECO:0000256" key="5">
    <source>
        <dbReference type="SAM" id="SignalP"/>
    </source>
</evidence>
<name>A0AAV4C3N0_9GAST</name>
<dbReference type="InterPro" id="IPR001611">
    <property type="entry name" value="Leu-rich_rpt"/>
</dbReference>
<keyword evidence="4" id="KW-1133">Transmembrane helix</keyword>
<evidence type="ECO:0000256" key="1">
    <source>
        <dbReference type="ARBA" id="ARBA00022614"/>
    </source>
</evidence>
<gene>
    <name evidence="7" type="ORF">PoB_005247700</name>
</gene>
<sequence length="602" mass="68126">MSSPAMKMIRLMLPLALASTFVAHLVCSKAAALKTGFVYCPAYPCQCESDDGALVINCRHLFLSSLPKFLSYSGRIKELSLRHNSIRRLPANSFPDLNIQSLDILHNVVSHVHPDAFVGMESSLKSLSLQMYAYTGFPVDALSKLKALTLLVIQGCRVPTLHRNHFRNLTSLEELHLLGFLLGSMSNKTSLESLDLSWNSISTIKECAMYNVKSLKQFALHNNPLSCTCINSWLFLWRHSERGLDTDPWRCKSPKRLKNRSFTDLSLSDFGCQNVSNTENPECTNRQARGTYFSSVVPGLFRIRLNINIDIVQNCSFKIRWSVDENKDEISNFRMVLKHRICKHRKHSLPERSDSVIISFPGSVVEHVFSQEDIISSELVCVQALNKSSVVISDVCKELITCVTNCLCDTGVGITELASDDFRKEQLEEALRNTFIPILLIYITCTLALIITIAVALVYLFNSKWRSNKLPSSCDQRRSDCFDHRTSMSSSLPISNADFPPSEVSQVLNHTDHDNIGHSNSANPQTSEMVPDRHYGLNGQYVSYNMTRDLPKIETSRNFLRPALVEVIAGQRSRFDSVSQTDFEPNRFTQSQIEEDEFYFFF</sequence>
<keyword evidence="1" id="KW-0433">Leucine-rich repeat</keyword>
<evidence type="ECO:0000313" key="8">
    <source>
        <dbReference type="Proteomes" id="UP000735302"/>
    </source>
</evidence>
<keyword evidence="3" id="KW-0677">Repeat</keyword>
<evidence type="ECO:0000256" key="2">
    <source>
        <dbReference type="ARBA" id="ARBA00022729"/>
    </source>
</evidence>
<dbReference type="InterPro" id="IPR000483">
    <property type="entry name" value="Cys-rich_flank_reg_C"/>
</dbReference>
<dbReference type="Proteomes" id="UP000735302">
    <property type="component" value="Unassembled WGS sequence"/>
</dbReference>
<dbReference type="InterPro" id="IPR032675">
    <property type="entry name" value="LRR_dom_sf"/>
</dbReference>
<dbReference type="InterPro" id="IPR050541">
    <property type="entry name" value="LRR_TM_domain-containing"/>
</dbReference>
<feature type="transmembrane region" description="Helical" evidence="4">
    <location>
        <begin position="435"/>
        <end position="461"/>
    </location>
</feature>
<evidence type="ECO:0000313" key="7">
    <source>
        <dbReference type="EMBL" id="GFO25972.1"/>
    </source>
</evidence>
<evidence type="ECO:0000256" key="3">
    <source>
        <dbReference type="ARBA" id="ARBA00022737"/>
    </source>
</evidence>
<keyword evidence="2 5" id="KW-0732">Signal</keyword>
<keyword evidence="4" id="KW-0812">Transmembrane</keyword>
<dbReference type="AlphaFoldDB" id="A0AAV4C3N0"/>
<keyword evidence="4" id="KW-0472">Membrane</keyword>
<evidence type="ECO:0000256" key="4">
    <source>
        <dbReference type="SAM" id="Phobius"/>
    </source>
</evidence>
<dbReference type="SUPFAM" id="SSF52058">
    <property type="entry name" value="L domain-like"/>
    <property type="match status" value="1"/>
</dbReference>
<dbReference type="PROSITE" id="PS51450">
    <property type="entry name" value="LRR"/>
    <property type="match status" value="1"/>
</dbReference>
<protein>
    <submittedName>
        <fullName evidence="7">Leucine-rich repeat-containing G-protein coupled receptor 5</fullName>
    </submittedName>
</protein>
<accession>A0AAV4C3N0</accession>
<feature type="signal peptide" evidence="5">
    <location>
        <begin position="1"/>
        <end position="18"/>
    </location>
</feature>
<dbReference type="Gene3D" id="3.80.10.10">
    <property type="entry name" value="Ribonuclease Inhibitor"/>
    <property type="match status" value="1"/>
</dbReference>
<dbReference type="PANTHER" id="PTHR24369">
    <property type="entry name" value="ANTIGEN BSP, PUTATIVE-RELATED"/>
    <property type="match status" value="1"/>
</dbReference>
<dbReference type="SMART" id="SM00082">
    <property type="entry name" value="LRRCT"/>
    <property type="match status" value="1"/>
</dbReference>
<dbReference type="EMBL" id="BLXT01005778">
    <property type="protein sequence ID" value="GFO25972.1"/>
    <property type="molecule type" value="Genomic_DNA"/>
</dbReference>
<keyword evidence="8" id="KW-1185">Reference proteome</keyword>
<reference evidence="7 8" key="1">
    <citation type="journal article" date="2021" name="Elife">
        <title>Chloroplast acquisition without the gene transfer in kleptoplastic sea slugs, Plakobranchus ocellatus.</title>
        <authorList>
            <person name="Maeda T."/>
            <person name="Takahashi S."/>
            <person name="Yoshida T."/>
            <person name="Shimamura S."/>
            <person name="Takaki Y."/>
            <person name="Nagai Y."/>
            <person name="Toyoda A."/>
            <person name="Suzuki Y."/>
            <person name="Arimoto A."/>
            <person name="Ishii H."/>
            <person name="Satoh N."/>
            <person name="Nishiyama T."/>
            <person name="Hasebe M."/>
            <person name="Maruyama T."/>
            <person name="Minagawa J."/>
            <person name="Obokata J."/>
            <person name="Shigenobu S."/>
        </authorList>
    </citation>
    <scope>NUCLEOTIDE SEQUENCE [LARGE SCALE GENOMIC DNA]</scope>
</reference>
<dbReference type="Pfam" id="PF00560">
    <property type="entry name" value="LRR_1"/>
    <property type="match status" value="1"/>
</dbReference>
<keyword evidence="7" id="KW-0675">Receptor</keyword>
<comment type="caution">
    <text evidence="7">The sequence shown here is derived from an EMBL/GenBank/DDBJ whole genome shotgun (WGS) entry which is preliminary data.</text>
</comment>
<dbReference type="Pfam" id="PF13855">
    <property type="entry name" value="LRR_8"/>
    <property type="match status" value="1"/>
</dbReference>
<proteinExistence type="predicted"/>
<dbReference type="GO" id="GO:0005886">
    <property type="term" value="C:plasma membrane"/>
    <property type="evidence" value="ECO:0007669"/>
    <property type="project" value="TreeGrafter"/>
</dbReference>
<dbReference type="PANTHER" id="PTHR24369:SF210">
    <property type="entry name" value="CHAOPTIN-RELATED"/>
    <property type="match status" value="1"/>
</dbReference>
<organism evidence="7 8">
    <name type="scientific">Plakobranchus ocellatus</name>
    <dbReference type="NCBI Taxonomy" id="259542"/>
    <lineage>
        <taxon>Eukaryota</taxon>
        <taxon>Metazoa</taxon>
        <taxon>Spiralia</taxon>
        <taxon>Lophotrochozoa</taxon>
        <taxon>Mollusca</taxon>
        <taxon>Gastropoda</taxon>
        <taxon>Heterobranchia</taxon>
        <taxon>Euthyneura</taxon>
        <taxon>Panpulmonata</taxon>
        <taxon>Sacoglossa</taxon>
        <taxon>Placobranchoidea</taxon>
        <taxon>Plakobranchidae</taxon>
        <taxon>Plakobranchus</taxon>
    </lineage>
</organism>
<feature type="domain" description="LRRCT" evidence="6">
    <location>
        <begin position="223"/>
        <end position="273"/>
    </location>
</feature>
<feature type="chain" id="PRO_5043786156" evidence="5">
    <location>
        <begin position="19"/>
        <end position="602"/>
    </location>
</feature>
<evidence type="ECO:0000259" key="6">
    <source>
        <dbReference type="SMART" id="SM00082"/>
    </source>
</evidence>